<keyword evidence="2" id="KW-1185">Reference proteome</keyword>
<dbReference type="EMBL" id="BLKM01001294">
    <property type="protein sequence ID" value="GFG39978.1"/>
    <property type="molecule type" value="Genomic_DNA"/>
</dbReference>
<sequence length="54" mass="5970">MGFFNSYECALKSWEFTADHMYDIHETGVSTVVQSPNIVAELGTKEVGQAVSDE</sequence>
<name>A0A6L2QAI9_COPFO</name>
<proteinExistence type="predicted"/>
<dbReference type="Proteomes" id="UP000502823">
    <property type="component" value="Unassembled WGS sequence"/>
</dbReference>
<evidence type="ECO:0000313" key="2">
    <source>
        <dbReference type="Proteomes" id="UP000502823"/>
    </source>
</evidence>
<gene>
    <name evidence="1" type="ORF">Cfor_09035</name>
</gene>
<accession>A0A6L2QAI9</accession>
<dbReference type="OrthoDB" id="4327074at2759"/>
<dbReference type="AlphaFoldDB" id="A0A6L2QAI9"/>
<reference evidence="2" key="1">
    <citation type="submission" date="2020-01" db="EMBL/GenBank/DDBJ databases">
        <title>Draft genome sequence of the Termite Coptotermes fromosanus.</title>
        <authorList>
            <person name="Itakura S."/>
            <person name="Yosikawa Y."/>
            <person name="Umezawa K."/>
        </authorList>
    </citation>
    <scope>NUCLEOTIDE SEQUENCE [LARGE SCALE GENOMIC DNA]</scope>
</reference>
<protein>
    <submittedName>
        <fullName evidence="1">Uncharacterized protein</fullName>
    </submittedName>
</protein>
<organism evidence="1 2">
    <name type="scientific">Coptotermes formosanus</name>
    <name type="common">Formosan subterranean termite</name>
    <dbReference type="NCBI Taxonomy" id="36987"/>
    <lineage>
        <taxon>Eukaryota</taxon>
        <taxon>Metazoa</taxon>
        <taxon>Ecdysozoa</taxon>
        <taxon>Arthropoda</taxon>
        <taxon>Hexapoda</taxon>
        <taxon>Insecta</taxon>
        <taxon>Pterygota</taxon>
        <taxon>Neoptera</taxon>
        <taxon>Polyneoptera</taxon>
        <taxon>Dictyoptera</taxon>
        <taxon>Blattodea</taxon>
        <taxon>Blattoidea</taxon>
        <taxon>Termitoidae</taxon>
        <taxon>Rhinotermitidae</taxon>
        <taxon>Coptotermes</taxon>
    </lineage>
</organism>
<comment type="caution">
    <text evidence="1">The sequence shown here is derived from an EMBL/GenBank/DDBJ whole genome shotgun (WGS) entry which is preliminary data.</text>
</comment>
<evidence type="ECO:0000313" key="1">
    <source>
        <dbReference type="EMBL" id="GFG39978.1"/>
    </source>
</evidence>
<dbReference type="InParanoid" id="A0A6L2QAI9"/>